<dbReference type="GO" id="GO:1990904">
    <property type="term" value="C:ribonucleoprotein complex"/>
    <property type="evidence" value="ECO:0007669"/>
    <property type="project" value="UniProtKB-KW"/>
</dbReference>
<gene>
    <name evidence="5" type="primary">HNRNPR</name>
    <name evidence="5" type="ORF">TSPGSL018_19689</name>
</gene>
<dbReference type="CDD" id="cd00590">
    <property type="entry name" value="RRM_SF"/>
    <property type="match status" value="2"/>
</dbReference>
<dbReference type="PANTHER" id="PTHR21245">
    <property type="entry name" value="HETEROGENEOUS NUCLEAR RIBONUCLEOPROTEIN"/>
    <property type="match status" value="1"/>
</dbReference>
<dbReference type="SUPFAM" id="SSF54928">
    <property type="entry name" value="RNA-binding domain, RBD"/>
    <property type="match status" value="3"/>
</dbReference>
<proteinExistence type="predicted"/>
<dbReference type="PROSITE" id="PS50102">
    <property type="entry name" value="RRM"/>
    <property type="match status" value="3"/>
</dbReference>
<feature type="domain" description="RRM" evidence="4">
    <location>
        <begin position="299"/>
        <end position="378"/>
    </location>
</feature>
<evidence type="ECO:0000256" key="1">
    <source>
        <dbReference type="ARBA" id="ARBA00022884"/>
    </source>
</evidence>
<sequence>MSAEDAQPHEEAFDYADNQDDTAVDELLDDRDDQDDFQEEPYEDDEKRTKDGDTTTAMEEDRDPDEGHAGDRGNQDEAAGDGGPRQEGDAGKADTCSKKDVDPMSLPPHGTEVFLGGLPRAADEQAVTEFCTRAGELHSLRLVKDPGNSTQQNKGYGFAVYRTKEEAKKAIEQLNQQEVPGFPGKPVRVVLSSVKNRLFVGNVPKDMSKESVEEAVKDVCVGVESVEVLLAPDSNLNRGFAFVEFYNHAAAEAGRRALSPPGFVLKGRNLTVTWAEPRKDQSSALSGPPAAAAASDGVKAIYISRIPEDITTKQLEDVFGHFGSIERVAIPPSKKSSKPEFAFVHFHDRTSAVRAVESCKANPPRIGGVTVDVAMARSQPEHRSQPPAGRGGGPPPRSSYGQSYGDMGRRGQGPMYGASLPHSGGPVIDPAGMDFRGMTMVPMILPNGQVGYVLQEAPPQYGGSAYMRGRGSSYGPMRNSSSYGGMGGPYNPPPRAAGGPYPPSGAHYGPEYGSHGGGRSGRGLGTYQSRYRPY</sequence>
<keyword evidence="5" id="KW-0687">Ribonucleoprotein</keyword>
<evidence type="ECO:0000259" key="4">
    <source>
        <dbReference type="PROSITE" id="PS50102"/>
    </source>
</evidence>
<dbReference type="SMART" id="SM00360">
    <property type="entry name" value="RRM"/>
    <property type="match status" value="3"/>
</dbReference>
<dbReference type="GO" id="GO:0003723">
    <property type="term" value="F:RNA binding"/>
    <property type="evidence" value="ECO:0007669"/>
    <property type="project" value="UniProtKB-UniRule"/>
</dbReference>
<dbReference type="Gene3D" id="3.30.70.330">
    <property type="match status" value="3"/>
</dbReference>
<feature type="domain" description="RRM" evidence="4">
    <location>
        <begin position="196"/>
        <end position="277"/>
    </location>
</feature>
<dbReference type="InterPro" id="IPR000504">
    <property type="entry name" value="RRM_dom"/>
</dbReference>
<reference evidence="5" key="1">
    <citation type="submission" date="2014-05" db="EMBL/GenBank/DDBJ databases">
        <title>The transcriptome of the halophilic microalga Tetraselmis sp. GSL018 isolated from the Great Salt Lake, Utah.</title>
        <authorList>
            <person name="Jinkerson R.E."/>
            <person name="D'Adamo S."/>
            <person name="Posewitz M.C."/>
        </authorList>
    </citation>
    <scope>NUCLEOTIDE SEQUENCE</scope>
    <source>
        <strain evidence="5">GSL018</strain>
    </source>
</reference>
<evidence type="ECO:0000256" key="3">
    <source>
        <dbReference type="SAM" id="MobiDB-lite"/>
    </source>
</evidence>
<evidence type="ECO:0000313" key="5">
    <source>
        <dbReference type="EMBL" id="JAC63815.1"/>
    </source>
</evidence>
<feature type="region of interest" description="Disordered" evidence="3">
    <location>
        <begin position="485"/>
        <end position="534"/>
    </location>
</feature>
<name>A0A061QZC7_9CHLO</name>
<feature type="compositionally biased region" description="Acidic residues" evidence="3">
    <location>
        <begin position="13"/>
        <end position="44"/>
    </location>
</feature>
<feature type="compositionally biased region" description="Low complexity" evidence="3">
    <location>
        <begin position="504"/>
        <end position="513"/>
    </location>
</feature>
<organism evidence="5">
    <name type="scientific">Tetraselmis sp. GSL018</name>
    <dbReference type="NCBI Taxonomy" id="582737"/>
    <lineage>
        <taxon>Eukaryota</taxon>
        <taxon>Viridiplantae</taxon>
        <taxon>Chlorophyta</taxon>
        <taxon>core chlorophytes</taxon>
        <taxon>Chlorodendrophyceae</taxon>
        <taxon>Chlorodendrales</taxon>
        <taxon>Chlorodendraceae</taxon>
        <taxon>Tetraselmis</taxon>
    </lineage>
</organism>
<feature type="compositionally biased region" description="Gly residues" evidence="3">
    <location>
        <begin position="514"/>
        <end position="524"/>
    </location>
</feature>
<protein>
    <submittedName>
        <fullName evidence="5">Heterogeneous nuclear ribonucleoprotein R</fullName>
    </submittedName>
</protein>
<feature type="compositionally biased region" description="Basic and acidic residues" evidence="3">
    <location>
        <begin position="84"/>
        <end position="102"/>
    </location>
</feature>
<feature type="region of interest" description="Disordered" evidence="3">
    <location>
        <begin position="377"/>
        <end position="423"/>
    </location>
</feature>
<accession>A0A061QZC7</accession>
<dbReference type="InterPro" id="IPR012677">
    <property type="entry name" value="Nucleotide-bd_a/b_plait_sf"/>
</dbReference>
<dbReference type="Pfam" id="PF00076">
    <property type="entry name" value="RRM_1"/>
    <property type="match status" value="3"/>
</dbReference>
<dbReference type="EMBL" id="GBEZ01023050">
    <property type="protein sequence ID" value="JAC63815.1"/>
    <property type="molecule type" value="Transcribed_RNA"/>
</dbReference>
<dbReference type="InterPro" id="IPR035979">
    <property type="entry name" value="RBD_domain_sf"/>
</dbReference>
<keyword evidence="1 2" id="KW-0694">RNA-binding</keyword>
<feature type="compositionally biased region" description="Basic and acidic residues" evidence="3">
    <location>
        <begin position="65"/>
        <end position="75"/>
    </location>
</feature>
<evidence type="ECO:0000256" key="2">
    <source>
        <dbReference type="PROSITE-ProRule" id="PRU00176"/>
    </source>
</evidence>
<feature type="compositionally biased region" description="Basic and acidic residues" evidence="3">
    <location>
        <begin position="1"/>
        <end position="12"/>
    </location>
</feature>
<dbReference type="AlphaFoldDB" id="A0A061QZC7"/>
<feature type="region of interest" description="Disordered" evidence="3">
    <location>
        <begin position="1"/>
        <end position="110"/>
    </location>
</feature>
<feature type="compositionally biased region" description="Pro residues" evidence="3">
    <location>
        <begin position="490"/>
        <end position="503"/>
    </location>
</feature>
<feature type="domain" description="RRM" evidence="4">
    <location>
        <begin position="111"/>
        <end position="194"/>
    </location>
</feature>